<evidence type="ECO:0000313" key="3">
    <source>
        <dbReference type="Proteomes" id="UP001356427"/>
    </source>
</evidence>
<keyword evidence="3" id="KW-1185">Reference proteome</keyword>
<dbReference type="EMBL" id="JAGTTL010000011">
    <property type="protein sequence ID" value="KAK6316529.1"/>
    <property type="molecule type" value="Genomic_DNA"/>
</dbReference>
<dbReference type="Proteomes" id="UP001356427">
    <property type="component" value="Unassembled WGS sequence"/>
</dbReference>
<keyword evidence="1" id="KW-0812">Transmembrane</keyword>
<sequence>VESKASALQITDALAGHAHQLQVRARDEINPDSQWSDWSPLLQSWPWSGCTAEPTEQTFSVDYKDKDPSTANTKSDNLEVDGGSLGVVILLALFAVIILALVSSLFALMWVRQWRRDNVTRQELTSMLKMKSCQSGPRLANPLSPYRAPTLHQAIPPPAVCCVQNTLPTTYQETHHTANNPSGVSAWPGRCLPMDRHGGPTD</sequence>
<dbReference type="AlphaFoldDB" id="A0AAN8LU44"/>
<feature type="non-terminal residue" evidence="2">
    <location>
        <position position="1"/>
    </location>
</feature>
<reference evidence="2 3" key="1">
    <citation type="submission" date="2021-04" db="EMBL/GenBank/DDBJ databases">
        <authorList>
            <person name="De Guttry C."/>
            <person name="Zahm M."/>
            <person name="Klopp C."/>
            <person name="Cabau C."/>
            <person name="Louis A."/>
            <person name="Berthelot C."/>
            <person name="Parey E."/>
            <person name="Roest Crollius H."/>
            <person name="Montfort J."/>
            <person name="Robinson-Rechavi M."/>
            <person name="Bucao C."/>
            <person name="Bouchez O."/>
            <person name="Gislard M."/>
            <person name="Lluch J."/>
            <person name="Milhes M."/>
            <person name="Lampietro C."/>
            <person name="Lopez Roques C."/>
            <person name="Donnadieu C."/>
            <person name="Braasch I."/>
            <person name="Desvignes T."/>
            <person name="Postlethwait J."/>
            <person name="Bobe J."/>
            <person name="Wedekind C."/>
            <person name="Guiguen Y."/>
        </authorList>
    </citation>
    <scope>NUCLEOTIDE SEQUENCE [LARGE SCALE GENOMIC DNA]</scope>
    <source>
        <strain evidence="2">Cs_M1</strain>
        <tissue evidence="2">Blood</tissue>
    </source>
</reference>
<feature type="transmembrane region" description="Helical" evidence="1">
    <location>
        <begin position="85"/>
        <end position="111"/>
    </location>
</feature>
<comment type="caution">
    <text evidence="2">The sequence shown here is derived from an EMBL/GenBank/DDBJ whole genome shotgun (WGS) entry which is preliminary data.</text>
</comment>
<keyword evidence="1" id="KW-0472">Membrane</keyword>
<accession>A0AAN8LU44</accession>
<proteinExistence type="predicted"/>
<evidence type="ECO:0000313" key="2">
    <source>
        <dbReference type="EMBL" id="KAK6316529.1"/>
    </source>
</evidence>
<keyword evidence="1" id="KW-1133">Transmembrane helix</keyword>
<evidence type="ECO:0000256" key="1">
    <source>
        <dbReference type="SAM" id="Phobius"/>
    </source>
</evidence>
<organism evidence="2 3">
    <name type="scientific">Coregonus suidteri</name>
    <dbReference type="NCBI Taxonomy" id="861788"/>
    <lineage>
        <taxon>Eukaryota</taxon>
        <taxon>Metazoa</taxon>
        <taxon>Chordata</taxon>
        <taxon>Craniata</taxon>
        <taxon>Vertebrata</taxon>
        <taxon>Euteleostomi</taxon>
        <taxon>Actinopterygii</taxon>
        <taxon>Neopterygii</taxon>
        <taxon>Teleostei</taxon>
        <taxon>Protacanthopterygii</taxon>
        <taxon>Salmoniformes</taxon>
        <taxon>Salmonidae</taxon>
        <taxon>Coregoninae</taxon>
        <taxon>Coregonus</taxon>
    </lineage>
</organism>
<protein>
    <submittedName>
        <fullName evidence="2">Uncharacterized protein</fullName>
    </submittedName>
</protein>
<name>A0AAN8LU44_9TELE</name>
<gene>
    <name evidence="2" type="ORF">J4Q44_G00140530</name>
</gene>